<dbReference type="SMART" id="SM00100">
    <property type="entry name" value="cNMP"/>
    <property type="match status" value="1"/>
</dbReference>
<dbReference type="RefSeq" id="WP_147078519.1">
    <property type="nucleotide sequence ID" value="NZ_BJZT01000020.1"/>
</dbReference>
<evidence type="ECO:0000313" key="3">
    <source>
        <dbReference type="Proteomes" id="UP000321258"/>
    </source>
</evidence>
<accession>A0A512IPJ3</accession>
<dbReference type="EMBL" id="BJZT01000020">
    <property type="protein sequence ID" value="GEO99631.1"/>
    <property type="molecule type" value="Genomic_DNA"/>
</dbReference>
<protein>
    <submittedName>
        <fullName evidence="2">Crp/Fnr family transcriptional regulator</fullName>
    </submittedName>
</protein>
<keyword evidence="3" id="KW-1185">Reference proteome</keyword>
<dbReference type="InterPro" id="IPR018490">
    <property type="entry name" value="cNMP-bd_dom_sf"/>
</dbReference>
<dbReference type="InterPro" id="IPR014710">
    <property type="entry name" value="RmlC-like_jellyroll"/>
</dbReference>
<dbReference type="Gene3D" id="2.60.120.10">
    <property type="entry name" value="Jelly Rolls"/>
    <property type="match status" value="1"/>
</dbReference>
<comment type="caution">
    <text evidence="2">The sequence shown here is derived from an EMBL/GenBank/DDBJ whole genome shotgun (WGS) entry which is preliminary data.</text>
</comment>
<dbReference type="Pfam" id="PF00027">
    <property type="entry name" value="cNMP_binding"/>
    <property type="match status" value="1"/>
</dbReference>
<dbReference type="Proteomes" id="UP000321258">
    <property type="component" value="Unassembled WGS sequence"/>
</dbReference>
<evidence type="ECO:0000259" key="1">
    <source>
        <dbReference type="PROSITE" id="PS50042"/>
    </source>
</evidence>
<feature type="domain" description="Cyclic nucleotide-binding" evidence="1">
    <location>
        <begin position="84"/>
        <end position="183"/>
    </location>
</feature>
<gene>
    <name evidence="2" type="ORF">MHA02_20190</name>
</gene>
<dbReference type="NCBIfam" id="NF041163">
    <property type="entry name" value="encap_f2b"/>
    <property type="match status" value="1"/>
</dbReference>
<dbReference type="CDD" id="cd00038">
    <property type="entry name" value="CAP_ED"/>
    <property type="match status" value="1"/>
</dbReference>
<name>A0A512IPJ3_9HYPH</name>
<organism evidence="2 3">
    <name type="scientific">Methylobacterium haplocladii</name>
    <dbReference type="NCBI Taxonomy" id="1176176"/>
    <lineage>
        <taxon>Bacteria</taxon>
        <taxon>Pseudomonadati</taxon>
        <taxon>Pseudomonadota</taxon>
        <taxon>Alphaproteobacteria</taxon>
        <taxon>Hyphomicrobiales</taxon>
        <taxon>Methylobacteriaceae</taxon>
        <taxon>Methylobacterium</taxon>
    </lineage>
</organism>
<dbReference type="NCBIfam" id="NF041162">
    <property type="entry name" value="encap_f2a"/>
    <property type="match status" value="1"/>
</dbReference>
<dbReference type="OrthoDB" id="181419at2"/>
<proteinExistence type="predicted"/>
<dbReference type="AlphaFoldDB" id="A0A512IPJ3"/>
<evidence type="ECO:0000313" key="2">
    <source>
        <dbReference type="EMBL" id="GEO99631.1"/>
    </source>
</evidence>
<dbReference type="Pfam" id="PF19307">
    <property type="entry name" value="SrpI-like"/>
    <property type="match status" value="1"/>
</dbReference>
<dbReference type="SUPFAM" id="SSF51206">
    <property type="entry name" value="cAMP-binding domain-like"/>
    <property type="match status" value="1"/>
</dbReference>
<sequence>MSGQGQSVGASAARNLSTATVTSVQNLANTPRWLLRLLPFVNVDGGVYRVNRRAVVLAKPGRIDLPTDGAKRAVSPASLRSVPPFSRLGDAELSALADKFVESKHKAGDTISEEGAKDRSLTIVAEGTVELSLSGPYKNRLRSGLATRGDFFGDETITGDGQPAPAAKALSAVTLLTLDRKALDDDAIKNRISQYVEERDRLKGHTNSHGEQGIELLAVHTGAPRLPTTFVDYEIDPREYHLSTIQTILNTHTRVTDLYSNEIDQLREQIRLTVDAVKEREEWELLNNSEFGLLHEVGGRQAIPTRSGPPTPDDLDELLTLVWKKPAFFVAHPRAIAAFGREATRRGVPPVVVHLFGAPFITWRGVPLVPSDKLPINIDPVTGAQTTSILLLRVGEGEQGVVGLQKSGVTGEIEPGLSVRYMGTNDHSIASHLVTRYFSAAVLVEDAIARLDNVLLGNYHDYA</sequence>
<reference evidence="2 3" key="1">
    <citation type="submission" date="2019-07" db="EMBL/GenBank/DDBJ databases">
        <title>Whole genome shotgun sequence of Methylobacterium haplocladii NBRC 107714.</title>
        <authorList>
            <person name="Hosoyama A."/>
            <person name="Uohara A."/>
            <person name="Ohji S."/>
            <person name="Ichikawa N."/>
        </authorList>
    </citation>
    <scope>NUCLEOTIDE SEQUENCE [LARGE SCALE GENOMIC DNA]</scope>
    <source>
        <strain evidence="2 3">NBRC 107714</strain>
    </source>
</reference>
<dbReference type="InterPro" id="IPR000595">
    <property type="entry name" value="cNMP-bd_dom"/>
</dbReference>
<dbReference type="InterPro" id="IPR049822">
    <property type="entry name" value="Encap_f2a"/>
</dbReference>
<dbReference type="PROSITE" id="PS50042">
    <property type="entry name" value="CNMP_BINDING_3"/>
    <property type="match status" value="1"/>
</dbReference>
<dbReference type="InterPro" id="IPR049817">
    <property type="entry name" value="Encap_f2b"/>
</dbReference>
<dbReference type="InterPro" id="IPR045641">
    <property type="entry name" value="SrpI-like"/>
</dbReference>